<evidence type="ECO:0000256" key="10">
    <source>
        <dbReference type="ARBA" id="ARBA00023180"/>
    </source>
</evidence>
<evidence type="ECO:0000259" key="12">
    <source>
        <dbReference type="PROSITE" id="PS50893"/>
    </source>
</evidence>
<dbReference type="InterPro" id="IPR017871">
    <property type="entry name" value="ABC_transporter-like_CS"/>
</dbReference>
<dbReference type="GO" id="GO:0005743">
    <property type="term" value="C:mitochondrial inner membrane"/>
    <property type="evidence" value="ECO:0007669"/>
    <property type="project" value="TreeGrafter"/>
</dbReference>
<keyword evidence="5" id="KW-0677">Repeat</keyword>
<organism evidence="15">
    <name type="scientific">Aureococcus anophagefferens</name>
    <name type="common">Harmful bloom alga</name>
    <dbReference type="NCBI Taxonomy" id="44056"/>
    <lineage>
        <taxon>Eukaryota</taxon>
        <taxon>Sar</taxon>
        <taxon>Stramenopiles</taxon>
        <taxon>Ochrophyta</taxon>
        <taxon>Pelagophyceae</taxon>
        <taxon>Pelagomonadales</taxon>
        <taxon>Pelagomonadaceae</taxon>
        <taxon>Aureococcus</taxon>
    </lineage>
</organism>
<dbReference type="GO" id="GO:0016887">
    <property type="term" value="F:ATP hydrolysis activity"/>
    <property type="evidence" value="ECO:0007669"/>
    <property type="project" value="InterPro"/>
</dbReference>
<dbReference type="PROSITE" id="PS50929">
    <property type="entry name" value="ABC_TM1F"/>
    <property type="match status" value="1"/>
</dbReference>
<dbReference type="InterPro" id="IPR039421">
    <property type="entry name" value="Type_1_exporter"/>
</dbReference>
<dbReference type="SMART" id="SM00382">
    <property type="entry name" value="AAA"/>
    <property type="match status" value="1"/>
</dbReference>
<dbReference type="InParanoid" id="F0YPP5"/>
<feature type="transmembrane region" description="Helical" evidence="11">
    <location>
        <begin position="170"/>
        <end position="198"/>
    </location>
</feature>
<feature type="domain" description="ABC transporter" evidence="12">
    <location>
        <begin position="268"/>
        <end position="520"/>
    </location>
</feature>
<keyword evidence="4 11" id="KW-0812">Transmembrane</keyword>
<dbReference type="FunCoup" id="F0YPP5">
    <property type="interactions" value="6"/>
</dbReference>
<dbReference type="GeneID" id="20221489"/>
<comment type="subcellular location">
    <subcellularLocation>
        <location evidence="1">Membrane</location>
        <topology evidence="1">Multi-pass membrane protein</topology>
    </subcellularLocation>
</comment>
<evidence type="ECO:0000256" key="8">
    <source>
        <dbReference type="ARBA" id="ARBA00022989"/>
    </source>
</evidence>
<accession>F0YPP5</accession>
<dbReference type="SUPFAM" id="SSF52540">
    <property type="entry name" value="P-loop containing nucleoside triphosphate hydrolases"/>
    <property type="match status" value="1"/>
</dbReference>
<dbReference type="PROSITE" id="PS00211">
    <property type="entry name" value="ABC_TRANSPORTER_1"/>
    <property type="match status" value="1"/>
</dbReference>
<dbReference type="Pfam" id="PF00005">
    <property type="entry name" value="ABC_tran"/>
    <property type="match status" value="1"/>
</dbReference>
<keyword evidence="15" id="KW-1185">Reference proteome</keyword>
<keyword evidence="7" id="KW-0067">ATP-binding</keyword>
<evidence type="ECO:0000259" key="13">
    <source>
        <dbReference type="PROSITE" id="PS50929"/>
    </source>
</evidence>
<feature type="transmembrane region" description="Helical" evidence="11">
    <location>
        <begin position="86"/>
        <end position="105"/>
    </location>
</feature>
<reference evidence="14 15" key="1">
    <citation type="journal article" date="2011" name="Proc. Natl. Acad. Sci. U.S.A.">
        <title>Niche of harmful alga Aureococcus anophagefferens revealed through ecogenomics.</title>
        <authorList>
            <person name="Gobler C.J."/>
            <person name="Berry D.L."/>
            <person name="Dyhrman S.T."/>
            <person name="Wilhelm S.W."/>
            <person name="Salamov A."/>
            <person name="Lobanov A.V."/>
            <person name="Zhang Y."/>
            <person name="Collier J.L."/>
            <person name="Wurch L.L."/>
            <person name="Kustka A.B."/>
            <person name="Dill B.D."/>
            <person name="Shah M."/>
            <person name="VerBerkmoes N.C."/>
            <person name="Kuo A."/>
            <person name="Terry A."/>
            <person name="Pangilinan J."/>
            <person name="Lindquist E.A."/>
            <person name="Lucas S."/>
            <person name="Paulsen I.T."/>
            <person name="Hattenrath-Lehmann T.K."/>
            <person name="Talmage S.C."/>
            <person name="Walker E.A."/>
            <person name="Koch F."/>
            <person name="Burson A.M."/>
            <person name="Marcoval M.A."/>
            <person name="Tang Y.Z."/>
            <person name="Lecleir G.R."/>
            <person name="Coyne K.J."/>
            <person name="Berg G.M."/>
            <person name="Bertrand E.M."/>
            <person name="Saito M.A."/>
            <person name="Gladyshev V.N."/>
            <person name="Grigoriev I.V."/>
        </authorList>
    </citation>
    <scope>NUCLEOTIDE SEQUENCE [LARGE SCALE GENOMIC DNA]</scope>
    <source>
        <strain evidence="15">CCMP 1984</strain>
    </source>
</reference>
<evidence type="ECO:0000313" key="15">
    <source>
        <dbReference type="Proteomes" id="UP000002729"/>
    </source>
</evidence>
<protein>
    <recommendedName>
        <fullName evidence="16">ABC transporter</fullName>
    </recommendedName>
</protein>
<dbReference type="InterPro" id="IPR003593">
    <property type="entry name" value="AAA+_ATPase"/>
</dbReference>
<evidence type="ECO:0000256" key="5">
    <source>
        <dbReference type="ARBA" id="ARBA00022737"/>
    </source>
</evidence>
<keyword evidence="6" id="KW-0547">Nucleotide-binding</keyword>
<evidence type="ECO:0000256" key="2">
    <source>
        <dbReference type="ARBA" id="ARBA00007577"/>
    </source>
</evidence>
<dbReference type="InterPro" id="IPR027417">
    <property type="entry name" value="P-loop_NTPase"/>
</dbReference>
<dbReference type="SUPFAM" id="SSF90123">
    <property type="entry name" value="ABC transporter transmembrane region"/>
    <property type="match status" value="1"/>
</dbReference>
<dbReference type="Gene3D" id="3.40.50.300">
    <property type="entry name" value="P-loop containing nucleotide triphosphate hydrolases"/>
    <property type="match status" value="1"/>
</dbReference>
<dbReference type="GO" id="GO:0005524">
    <property type="term" value="F:ATP binding"/>
    <property type="evidence" value="ECO:0007669"/>
    <property type="project" value="UniProtKB-KW"/>
</dbReference>
<proteinExistence type="inferred from homology"/>
<evidence type="ECO:0000313" key="14">
    <source>
        <dbReference type="EMBL" id="EGB02912.1"/>
    </source>
</evidence>
<evidence type="ECO:0008006" key="16">
    <source>
        <dbReference type="Google" id="ProtNLM"/>
    </source>
</evidence>
<keyword evidence="3" id="KW-0813">Transport</keyword>
<evidence type="ECO:0000256" key="7">
    <source>
        <dbReference type="ARBA" id="ARBA00022840"/>
    </source>
</evidence>
<dbReference type="Gene3D" id="1.20.1560.10">
    <property type="entry name" value="ABC transporter type 1, transmembrane domain"/>
    <property type="match status" value="1"/>
</dbReference>
<evidence type="ECO:0000256" key="11">
    <source>
        <dbReference type="SAM" id="Phobius"/>
    </source>
</evidence>
<dbReference type="EMBL" id="GL833256">
    <property type="protein sequence ID" value="EGB02912.1"/>
    <property type="molecule type" value="Genomic_DNA"/>
</dbReference>
<dbReference type="OMA" id="MVVFMSY"/>
<evidence type="ECO:0000256" key="4">
    <source>
        <dbReference type="ARBA" id="ARBA00022692"/>
    </source>
</evidence>
<evidence type="ECO:0000256" key="6">
    <source>
        <dbReference type="ARBA" id="ARBA00022741"/>
    </source>
</evidence>
<gene>
    <name evidence="14" type="ORF">AURANDRAFT_34734</name>
</gene>
<dbReference type="PROSITE" id="PS50893">
    <property type="entry name" value="ABC_TRANSPORTER_2"/>
    <property type="match status" value="1"/>
</dbReference>
<dbReference type="InterPro" id="IPR011527">
    <property type="entry name" value="ABC1_TM_dom"/>
</dbReference>
<comment type="similarity">
    <text evidence="2">Belongs to the ABC transporter superfamily. ABCB family. Multidrug resistance exporter (TC 3.A.1.201) subfamily.</text>
</comment>
<dbReference type="RefSeq" id="XP_009042386.1">
    <property type="nucleotide sequence ID" value="XM_009044138.1"/>
</dbReference>
<dbReference type="InterPro" id="IPR003439">
    <property type="entry name" value="ABC_transporter-like_ATP-bd"/>
</dbReference>
<keyword evidence="8 11" id="KW-1133">Transmembrane helix</keyword>
<feature type="transmembrane region" description="Helical" evidence="11">
    <location>
        <begin position="210"/>
        <end position="232"/>
    </location>
</feature>
<dbReference type="eggNOG" id="KOG0058">
    <property type="taxonomic scope" value="Eukaryota"/>
</dbReference>
<sequence length="523" mass="56964">MNATLLCLKVSVQSALSARILTRIQLQLFDAILIQDIQTFDEIRVGDLLERMSTDALIVKDAMARSVINFLEGLIKLSVALGFMTWASPILTGILLTCLPILVLISVPMSRALKSVARQLSEAKAAGTSIAQEMISSVRTVRAFASESLARKLISNFLTVIRLSCFQGMLAGLFICVLMLTVFGVLSITIWLGFLAVLDDQLDPGVLLSFFLYASFAVGCTMGLLAATASLMSSLGAVLRITAILDQEPVIPICDMNALRPSTIKGRIEFKSVHFAYPSRPLVPILRNFSLLIPANKATALVGMSGGGKSTVLSVLERFYDVAGGQVVLDYHDITTLDPCWLRQRIAYVQQEPVLFSCSIAENINFSRRAQSSRDKSTRRNSVASTLTNTDMVKAAKEANAFKFIENMSDGFETEVGERGMLLSGGQKQRIAIARAIVSNPRILLLDEATSALDSESEALVQQALDRLMISRTVVAIAHRLKTIVNMDQISLLSRGEVVDSGSHADLLQRCAAYQQLVRASTH</sequence>
<evidence type="ECO:0000256" key="1">
    <source>
        <dbReference type="ARBA" id="ARBA00004141"/>
    </source>
</evidence>
<keyword evidence="9 11" id="KW-0472">Membrane</keyword>
<dbReference type="PANTHER" id="PTHR43394:SF27">
    <property type="entry name" value="ATP-DEPENDENT TRANSLOCASE ABCB1-LIKE"/>
    <property type="match status" value="1"/>
</dbReference>
<dbReference type="InterPro" id="IPR036640">
    <property type="entry name" value="ABC1_TM_sf"/>
</dbReference>
<dbReference type="OrthoDB" id="6500128at2759"/>
<keyword evidence="10" id="KW-0325">Glycoprotein</keyword>
<dbReference type="KEGG" id="aaf:AURANDRAFT_34734"/>
<dbReference type="AlphaFoldDB" id="F0YPP5"/>
<dbReference type="PANTHER" id="PTHR43394">
    <property type="entry name" value="ATP-DEPENDENT PERMEASE MDL1, MITOCHONDRIAL"/>
    <property type="match status" value="1"/>
</dbReference>
<evidence type="ECO:0000256" key="3">
    <source>
        <dbReference type="ARBA" id="ARBA00022448"/>
    </source>
</evidence>
<dbReference type="GO" id="GO:0090374">
    <property type="term" value="P:oligopeptide export from mitochondrion"/>
    <property type="evidence" value="ECO:0007669"/>
    <property type="project" value="TreeGrafter"/>
</dbReference>
<feature type="domain" description="ABC transmembrane type-1" evidence="13">
    <location>
        <begin position="1"/>
        <end position="233"/>
    </location>
</feature>
<name>F0YPP5_AURAN</name>
<evidence type="ECO:0000256" key="9">
    <source>
        <dbReference type="ARBA" id="ARBA00023136"/>
    </source>
</evidence>
<dbReference type="GO" id="GO:0015421">
    <property type="term" value="F:ABC-type oligopeptide transporter activity"/>
    <property type="evidence" value="ECO:0007669"/>
    <property type="project" value="TreeGrafter"/>
</dbReference>
<dbReference type="FunFam" id="3.40.50.300:FF:000240">
    <property type="entry name" value="ABC transporter B family member 20"/>
    <property type="match status" value="1"/>
</dbReference>
<dbReference type="Pfam" id="PF00664">
    <property type="entry name" value="ABC_membrane"/>
    <property type="match status" value="1"/>
</dbReference>
<dbReference type="Proteomes" id="UP000002729">
    <property type="component" value="Unassembled WGS sequence"/>
</dbReference>